<proteinExistence type="predicted"/>
<dbReference type="InterPro" id="IPR011009">
    <property type="entry name" value="Kinase-like_dom_sf"/>
</dbReference>
<gene>
    <name evidence="1" type="ORF">L1O03_05060</name>
</gene>
<dbReference type="Proteomes" id="UP001139336">
    <property type="component" value="Unassembled WGS sequence"/>
</dbReference>
<sequence length="416" mass="46194">MKSTEEIIERAERLLTGRYGGQQKLTDVQPLSGTGHAVVLRAKVAQSPFLEDRSLVIKYTPRSEDPLDDVGLIREVVAYQFTTSLPEEVRPGPVLLAYDIDQRLVVISDSGDGDTFAELLSQSGEESRAHILRNLGQAIGRMHAGTADREDNFDTLQARVLRSHQDASALVHARDHSLEFSLGTGVSLLNDAGLDVPPDVMELIGQARRRLLRGQHRAFTPFDLSPDNIIVAQKTHFLDYEWAGFRDATFDVACVVAGFPQFLFSRPISDDEADVFIDAWVGEVNSIWPNVRNEDRLHVRIVIAMLGWALASISLMHFGSLNNVAVALMHDSSAEEAETARMLSEERRAEIDVLRPSTEGPFSEEEHLVRRDLHETFEALARFAARGSDTRLPVVAQFAAHVAERLAPVDDAPRYA</sequence>
<dbReference type="RefSeq" id="WP_236118340.1">
    <property type="nucleotide sequence ID" value="NZ_JAKGSI010000002.1"/>
</dbReference>
<organism evidence="1 2">
    <name type="scientific">Corynebacterium uropygiale</name>
    <dbReference type="NCBI Taxonomy" id="1775911"/>
    <lineage>
        <taxon>Bacteria</taxon>
        <taxon>Bacillati</taxon>
        <taxon>Actinomycetota</taxon>
        <taxon>Actinomycetes</taxon>
        <taxon>Mycobacteriales</taxon>
        <taxon>Corynebacteriaceae</taxon>
        <taxon>Corynebacterium</taxon>
    </lineage>
</organism>
<dbReference type="SUPFAM" id="SSF56112">
    <property type="entry name" value="Protein kinase-like (PK-like)"/>
    <property type="match status" value="1"/>
</dbReference>
<protein>
    <submittedName>
        <fullName evidence="1">Phosphotransferase</fullName>
    </submittedName>
</protein>
<name>A0A9X1U7A2_9CORY</name>
<evidence type="ECO:0000313" key="2">
    <source>
        <dbReference type="Proteomes" id="UP001139336"/>
    </source>
</evidence>
<dbReference type="EMBL" id="JAKGSI010000002">
    <property type="protein sequence ID" value="MCF4006547.1"/>
    <property type="molecule type" value="Genomic_DNA"/>
</dbReference>
<reference evidence="1" key="1">
    <citation type="submission" date="2022-01" db="EMBL/GenBank/DDBJ databases">
        <title>Corynebacterium sp. nov isolated from isolated from the feces of the greater white-fronted geese (Anser albifrons) at Poyang Lake, PR China.</title>
        <authorList>
            <person name="Liu Q."/>
        </authorList>
    </citation>
    <scope>NUCLEOTIDE SEQUENCE</scope>
    <source>
        <strain evidence="1">JCM 32435</strain>
    </source>
</reference>
<comment type="caution">
    <text evidence="1">The sequence shown here is derived from an EMBL/GenBank/DDBJ whole genome shotgun (WGS) entry which is preliminary data.</text>
</comment>
<keyword evidence="2" id="KW-1185">Reference proteome</keyword>
<accession>A0A9X1U7A2</accession>
<dbReference type="Gene3D" id="3.90.1200.10">
    <property type="match status" value="1"/>
</dbReference>
<dbReference type="AlphaFoldDB" id="A0A9X1U7A2"/>
<evidence type="ECO:0000313" key="1">
    <source>
        <dbReference type="EMBL" id="MCF4006547.1"/>
    </source>
</evidence>